<dbReference type="RefSeq" id="WP_093009405.1">
    <property type="nucleotide sequence ID" value="NZ_FOXV01000002.1"/>
</dbReference>
<gene>
    <name evidence="1" type="ORF">SAMN05421853_102123</name>
</gene>
<evidence type="ECO:0008006" key="3">
    <source>
        <dbReference type="Google" id="ProtNLM"/>
    </source>
</evidence>
<dbReference type="PIRSF" id="PIRSF029208">
    <property type="entry name" value="Phage_tail_GPU"/>
    <property type="match status" value="1"/>
</dbReference>
<dbReference type="InterPro" id="IPR016912">
    <property type="entry name" value="Phage_P2_GpU"/>
</dbReference>
<evidence type="ECO:0000313" key="1">
    <source>
        <dbReference type="EMBL" id="SFQ14644.1"/>
    </source>
</evidence>
<organism evidence="1 2">
    <name type="scientific">Roseivivax halotolerans</name>
    <dbReference type="NCBI Taxonomy" id="93684"/>
    <lineage>
        <taxon>Bacteria</taxon>
        <taxon>Pseudomonadati</taxon>
        <taxon>Pseudomonadota</taxon>
        <taxon>Alphaproteobacteria</taxon>
        <taxon>Rhodobacterales</taxon>
        <taxon>Roseobacteraceae</taxon>
        <taxon>Roseivivax</taxon>
    </lineage>
</organism>
<proteinExistence type="predicted"/>
<sequence>MLDLVMMALGSFRFGLTSGDYQTFRRAASYRWEKVDRIGRAPALQFAGPDTETISLSGVIYPSFAGSFRQVEQMRLQAGLGLPFMLTDGMGFIWQRWCIASAEETRTVLFADGAPRKLEFSVELMAYGDDFL</sequence>
<dbReference type="AlphaFoldDB" id="A0A1I5W4G8"/>
<reference evidence="2" key="1">
    <citation type="submission" date="2016-10" db="EMBL/GenBank/DDBJ databases">
        <authorList>
            <person name="Varghese N."/>
            <person name="Submissions S."/>
        </authorList>
    </citation>
    <scope>NUCLEOTIDE SEQUENCE [LARGE SCALE GENOMIC DNA]</scope>
    <source>
        <strain evidence="2">JCM 10271</strain>
    </source>
</reference>
<evidence type="ECO:0000313" key="2">
    <source>
        <dbReference type="Proteomes" id="UP000243106"/>
    </source>
</evidence>
<dbReference type="STRING" id="93684.SAMN05421853_102123"/>
<dbReference type="Proteomes" id="UP000243106">
    <property type="component" value="Unassembled WGS sequence"/>
</dbReference>
<dbReference type="InterPro" id="IPR009734">
    <property type="entry name" value="Myoviridae_GpU"/>
</dbReference>
<accession>A0A1I5W4G8</accession>
<keyword evidence="2" id="KW-1185">Reference proteome</keyword>
<dbReference type="EMBL" id="FOXV01000002">
    <property type="protein sequence ID" value="SFQ14644.1"/>
    <property type="molecule type" value="Genomic_DNA"/>
</dbReference>
<name>A0A1I5W4G8_9RHOB</name>
<protein>
    <recommendedName>
        <fullName evidence="3">Phage P2 GpU</fullName>
    </recommendedName>
</protein>
<dbReference type="Pfam" id="PF06995">
    <property type="entry name" value="Phage_P2_GpU"/>
    <property type="match status" value="1"/>
</dbReference>